<dbReference type="Proteomes" id="UP000248423">
    <property type="component" value="Unassembled WGS sequence"/>
</dbReference>
<reference evidence="3 4" key="1">
    <citation type="submission" date="2018-02" db="EMBL/GenBank/DDBJ databases">
        <title>The genomes of Aspergillus section Nigri reveals drivers in fungal speciation.</title>
        <authorList>
            <consortium name="DOE Joint Genome Institute"/>
            <person name="Vesth T.C."/>
            <person name="Nybo J."/>
            <person name="Theobald S."/>
            <person name="Brandl J."/>
            <person name="Frisvad J.C."/>
            <person name="Nielsen K.F."/>
            <person name="Lyhne E.K."/>
            <person name="Kogle M.E."/>
            <person name="Kuo A."/>
            <person name="Riley R."/>
            <person name="Clum A."/>
            <person name="Nolan M."/>
            <person name="Lipzen A."/>
            <person name="Salamov A."/>
            <person name="Henrissat B."/>
            <person name="Wiebenga A."/>
            <person name="De vries R.P."/>
            <person name="Grigoriev I.V."/>
            <person name="Mortensen U.H."/>
            <person name="Andersen M.R."/>
            <person name="Baker S.E."/>
        </authorList>
    </citation>
    <scope>NUCLEOTIDE SEQUENCE [LARGE SCALE GENOMIC DNA]</scope>
    <source>
        <strain evidence="3 4">CBS 121057</strain>
    </source>
</reference>
<dbReference type="PANTHER" id="PTHR20923:SF1">
    <property type="entry name" value="G PATCH DOMAIN AND ANKYRIN REPEAT-CONTAINING PROTEIN 1"/>
    <property type="match status" value="1"/>
</dbReference>
<dbReference type="AlphaFoldDB" id="A0A319DYZ0"/>
<evidence type="ECO:0000256" key="1">
    <source>
        <dbReference type="SAM" id="MobiDB-lite"/>
    </source>
</evidence>
<keyword evidence="4" id="KW-1185">Reference proteome</keyword>
<feature type="region of interest" description="Disordered" evidence="1">
    <location>
        <begin position="33"/>
        <end position="199"/>
    </location>
</feature>
<dbReference type="VEuPathDB" id="FungiDB:BO78DRAFT_400056"/>
<dbReference type="GO" id="GO:0003676">
    <property type="term" value="F:nucleic acid binding"/>
    <property type="evidence" value="ECO:0007669"/>
    <property type="project" value="InterPro"/>
</dbReference>
<sequence length="298" mass="32912">MPPTMPQLPDGGEDEDEYFLPLQDQRVFGAGIRRKRVPFVRSSEHELSTTTTTTSRISEPVPTSSGQSIADRYLSIVLARGDSGAQSRSQSPQIQLQQSQTQSQPHSEAPPPPYTQSQPPQTSTSITSPNTKPQPTPTPEPESEPEPEICPVCNLPIHPPSSSSSTTPDSTPHTHPHEATLPHQLSLPHSHPPSHLDRTRPGLRYLAAYGWDPDNRVGLGAPGREGIREPVKGKVKEDTVGLGAVVPEIKDRGKVKGRVEKLNAKEVRKRQMEERRKGEKMREMFFRSDEVLKYLGEG</sequence>
<organism evidence="3 4">
    <name type="scientific">Aspergillus sclerotiicarbonarius (strain CBS 121057 / IBT 28362)</name>
    <dbReference type="NCBI Taxonomy" id="1448318"/>
    <lineage>
        <taxon>Eukaryota</taxon>
        <taxon>Fungi</taxon>
        <taxon>Dikarya</taxon>
        <taxon>Ascomycota</taxon>
        <taxon>Pezizomycotina</taxon>
        <taxon>Eurotiomycetes</taxon>
        <taxon>Eurotiomycetidae</taxon>
        <taxon>Eurotiales</taxon>
        <taxon>Aspergillaceae</taxon>
        <taxon>Aspergillus</taxon>
        <taxon>Aspergillus subgen. Circumdati</taxon>
    </lineage>
</organism>
<dbReference type="Pfam" id="PF01585">
    <property type="entry name" value="G-patch"/>
    <property type="match status" value="1"/>
</dbReference>
<feature type="compositionally biased region" description="Low complexity" evidence="1">
    <location>
        <begin position="86"/>
        <end position="104"/>
    </location>
</feature>
<proteinExistence type="predicted"/>
<dbReference type="PANTHER" id="PTHR20923">
    <property type="entry name" value="BAT4 PROTEIN-RELATED"/>
    <property type="match status" value="1"/>
</dbReference>
<protein>
    <recommendedName>
        <fullName evidence="2">G-patch domain-containing protein</fullName>
    </recommendedName>
</protein>
<dbReference type="EMBL" id="KZ826385">
    <property type="protein sequence ID" value="PYI03031.1"/>
    <property type="molecule type" value="Genomic_DNA"/>
</dbReference>
<feature type="compositionally biased region" description="Polar residues" evidence="1">
    <location>
        <begin position="55"/>
        <end position="68"/>
    </location>
</feature>
<evidence type="ECO:0000259" key="2">
    <source>
        <dbReference type="PROSITE" id="PS50174"/>
    </source>
</evidence>
<dbReference type="InterPro" id="IPR000467">
    <property type="entry name" value="G_patch_dom"/>
</dbReference>
<feature type="compositionally biased region" description="Low complexity" evidence="1">
    <location>
        <begin position="115"/>
        <end position="131"/>
    </location>
</feature>
<evidence type="ECO:0000313" key="3">
    <source>
        <dbReference type="EMBL" id="PYI03031.1"/>
    </source>
</evidence>
<feature type="domain" description="G-patch" evidence="2">
    <location>
        <begin position="198"/>
        <end position="247"/>
    </location>
</feature>
<gene>
    <name evidence="3" type="ORF">BO78DRAFT_400056</name>
</gene>
<dbReference type="OrthoDB" id="20282at2759"/>
<name>A0A319DYZ0_ASPSB</name>
<accession>A0A319DYZ0</accession>
<dbReference type="PROSITE" id="PS50174">
    <property type="entry name" value="G_PATCH"/>
    <property type="match status" value="1"/>
</dbReference>
<feature type="compositionally biased region" description="Low complexity" evidence="1">
    <location>
        <begin position="160"/>
        <end position="173"/>
    </location>
</feature>
<evidence type="ECO:0000313" key="4">
    <source>
        <dbReference type="Proteomes" id="UP000248423"/>
    </source>
</evidence>
<dbReference type="InterPro" id="IPR039146">
    <property type="entry name" value="GPANK1"/>
</dbReference>